<dbReference type="InterPro" id="IPR036237">
    <property type="entry name" value="Xyl_isomerase-like_sf"/>
</dbReference>
<keyword evidence="2" id="KW-1185">Reference proteome</keyword>
<proteinExistence type="predicted"/>
<dbReference type="EMBL" id="JACHIA010000010">
    <property type="protein sequence ID" value="MBB6071709.1"/>
    <property type="molecule type" value="Genomic_DNA"/>
</dbReference>
<comment type="caution">
    <text evidence="1">The sequence shown here is derived from an EMBL/GenBank/DDBJ whole genome shotgun (WGS) entry which is preliminary data.</text>
</comment>
<dbReference type="Gene3D" id="3.20.20.150">
    <property type="entry name" value="Divalent-metal-dependent TIM barrel enzymes"/>
    <property type="match status" value="1"/>
</dbReference>
<dbReference type="NCBIfam" id="NF003818">
    <property type="entry name" value="PRK05409.1"/>
    <property type="match status" value="1"/>
</dbReference>
<dbReference type="PANTHER" id="PTHR42194:SF1">
    <property type="entry name" value="UPF0276 PROTEIN HI_1600"/>
    <property type="match status" value="1"/>
</dbReference>
<dbReference type="PANTHER" id="PTHR42194">
    <property type="entry name" value="UPF0276 PROTEIN HI_1600"/>
    <property type="match status" value="1"/>
</dbReference>
<name>A0A841H1C5_9BACT</name>
<evidence type="ECO:0000313" key="2">
    <source>
        <dbReference type="Proteomes" id="UP000582837"/>
    </source>
</evidence>
<dbReference type="AlphaFoldDB" id="A0A841H1C5"/>
<accession>A0A841H1C5</accession>
<dbReference type="Proteomes" id="UP000582837">
    <property type="component" value="Unassembled WGS sequence"/>
</dbReference>
<dbReference type="SUPFAM" id="SSF51658">
    <property type="entry name" value="Xylose isomerase-like"/>
    <property type="match status" value="1"/>
</dbReference>
<sequence length="308" mass="33992">MTTASPAALTGPGLHTLPRLGVGVLYVPSLPAFLRQHIDSLDYLAIVPDRFWADDGPQAGTRYHEMERQVELLDWVAARKPVIGHSVGLSIGSADLFDDEHVRQIARWQSRYGFPWHSDHLSFNRIPGLDAHSDLAGLAIPVPYDHDVLEMVAERAARVREIIPVPFLLENNVYYVDLPDQDMSEPQFLNALSARSGCGLLLDIHNVYVNSVNHGFDASEFIRAVDLSRVVELHIAGGSDMGGMYTDSHAGPVAEPVWDLLDEVVQNAPNLCGITFEFEDGYLPALGGGDGVLRELDRARQAWDRRPG</sequence>
<evidence type="ECO:0000313" key="1">
    <source>
        <dbReference type="EMBL" id="MBB6071709.1"/>
    </source>
</evidence>
<evidence type="ECO:0008006" key="3">
    <source>
        <dbReference type="Google" id="ProtNLM"/>
    </source>
</evidence>
<dbReference type="Pfam" id="PF05114">
    <property type="entry name" value="MbnB_TglH_ChrH"/>
    <property type="match status" value="1"/>
</dbReference>
<gene>
    <name evidence="1" type="ORF">HNQ61_003348</name>
</gene>
<reference evidence="1 2" key="1">
    <citation type="submission" date="2020-08" db="EMBL/GenBank/DDBJ databases">
        <title>Genomic Encyclopedia of Type Strains, Phase IV (KMG-IV): sequencing the most valuable type-strain genomes for metagenomic binning, comparative biology and taxonomic classification.</title>
        <authorList>
            <person name="Goeker M."/>
        </authorList>
    </citation>
    <scope>NUCLEOTIDE SEQUENCE [LARGE SCALE GENOMIC DNA]</scope>
    <source>
        <strain evidence="1 2">DSM 29007</strain>
    </source>
</reference>
<protein>
    <recommendedName>
        <fullName evidence="3">DUF692 domain-containing protein</fullName>
    </recommendedName>
</protein>
<dbReference type="InterPro" id="IPR007801">
    <property type="entry name" value="MbnB/TglH/ChrH"/>
</dbReference>
<dbReference type="RefSeq" id="WP_170032415.1">
    <property type="nucleotide sequence ID" value="NZ_JABDTL010000001.1"/>
</dbReference>
<organism evidence="1 2">
    <name type="scientific">Longimicrobium terrae</name>
    <dbReference type="NCBI Taxonomy" id="1639882"/>
    <lineage>
        <taxon>Bacteria</taxon>
        <taxon>Pseudomonadati</taxon>
        <taxon>Gemmatimonadota</taxon>
        <taxon>Longimicrobiia</taxon>
        <taxon>Longimicrobiales</taxon>
        <taxon>Longimicrobiaceae</taxon>
        <taxon>Longimicrobium</taxon>
    </lineage>
</organism>